<dbReference type="GO" id="GO:0008234">
    <property type="term" value="F:cysteine-type peptidase activity"/>
    <property type="evidence" value="ECO:0007669"/>
    <property type="project" value="InterPro"/>
</dbReference>
<dbReference type="InterPro" id="IPR038765">
    <property type="entry name" value="Papain-like_cys_pep_sf"/>
</dbReference>
<dbReference type="Pfam" id="PF14326">
    <property type="entry name" value="DUF4384"/>
    <property type="match status" value="1"/>
</dbReference>
<evidence type="ECO:0000259" key="2">
    <source>
        <dbReference type="Pfam" id="PF14326"/>
    </source>
</evidence>
<name>A0AAU8FK33_9BACT</name>
<dbReference type="Gene3D" id="3.90.70.10">
    <property type="entry name" value="Cysteine proteinases"/>
    <property type="match status" value="1"/>
</dbReference>
<dbReference type="EMBL" id="CP159289">
    <property type="protein sequence ID" value="XCH24727.1"/>
    <property type="molecule type" value="Genomic_DNA"/>
</dbReference>
<organism evidence="3">
    <name type="scientific">Dyadobacter sp. 676</name>
    <dbReference type="NCBI Taxonomy" id="3088362"/>
    <lineage>
        <taxon>Bacteria</taxon>
        <taxon>Pseudomonadati</taxon>
        <taxon>Bacteroidota</taxon>
        <taxon>Cytophagia</taxon>
        <taxon>Cytophagales</taxon>
        <taxon>Spirosomataceae</taxon>
        <taxon>Dyadobacter</taxon>
    </lineage>
</organism>
<evidence type="ECO:0000259" key="1">
    <source>
        <dbReference type="Pfam" id="PF00112"/>
    </source>
</evidence>
<dbReference type="GO" id="GO:0006508">
    <property type="term" value="P:proteolysis"/>
    <property type="evidence" value="ECO:0007669"/>
    <property type="project" value="InterPro"/>
</dbReference>
<dbReference type="AlphaFoldDB" id="A0AAU8FK33"/>
<dbReference type="SUPFAM" id="SSF54001">
    <property type="entry name" value="Cysteine proteinases"/>
    <property type="match status" value="1"/>
</dbReference>
<dbReference type="InterPro" id="IPR025493">
    <property type="entry name" value="DUF4384"/>
</dbReference>
<protein>
    <submittedName>
        <fullName evidence="3">DUF4384 domain-containing protein</fullName>
    </submittedName>
</protein>
<dbReference type="InterPro" id="IPR000668">
    <property type="entry name" value="Peptidase_C1A_C"/>
</dbReference>
<proteinExistence type="predicted"/>
<sequence>MRSSIKIAAFAVLTWTLAGPVAPSQAQTRGMGLKMDDSKYLRLPRKSPDVLLKGPLPGSFSIRGLLPEIGDQGMDGTCVGWSAAYYMRTAMEARKTGLGNQPEKITAKAFSPGWLYGQLKSGLGTECTEGVYLEDALEVMKTKGAALLSCAPGSCDVRYGQCDDQAANYTIADYATLFNPNDNNTTPEQRIAAIKSALVESGNAVLIGMLVPPSFIEAVGEHWQPAAGETIENAAGGHSMAVIGYDDHVRNGSFLIANSWGKSWGAGGYIWASYADIARFTRYAYQVYTEPAVKPTPQTVSLKGNVDFVTGNGAMPVRSTLLKGAQVTPAHAGSGTGMISYTMSRPYASGTRFKMVINNTRQAYVYILGSDMDNRVSPLFPYNSGDITTSAVVPANSQVLMPSAHTSFTLDDVKGEDYFIIFISRNQLNLTELAAKIKNAEGTIVQKVYTALGEDFISPHAIVYEPGKISYEVKGAPKGSVVPMLVRIIHQ</sequence>
<accession>A0AAU8FK33</accession>
<evidence type="ECO:0000313" key="3">
    <source>
        <dbReference type="EMBL" id="XCH24727.1"/>
    </source>
</evidence>
<feature type="domain" description="DUF4384" evidence="2">
    <location>
        <begin position="347"/>
        <end position="426"/>
    </location>
</feature>
<dbReference type="RefSeq" id="WP_353720042.1">
    <property type="nucleotide sequence ID" value="NZ_CP159289.1"/>
</dbReference>
<dbReference type="Pfam" id="PF00112">
    <property type="entry name" value="Peptidase_C1"/>
    <property type="match status" value="1"/>
</dbReference>
<gene>
    <name evidence="3" type="ORF">ABV298_31305</name>
</gene>
<feature type="domain" description="Peptidase C1A papain C-terminal" evidence="1">
    <location>
        <begin position="126"/>
        <end position="273"/>
    </location>
</feature>
<dbReference type="CDD" id="cd02619">
    <property type="entry name" value="Peptidase_C1"/>
    <property type="match status" value="1"/>
</dbReference>
<reference evidence="3" key="1">
    <citation type="submission" date="2024-06" db="EMBL/GenBank/DDBJ databases">
        <title>Sequencing and assembly of the genome of Dyadobacter sp. strain 676, a symbiont of Cyamopsis tetragonoloba.</title>
        <authorList>
            <person name="Guro P."/>
            <person name="Sazanova A."/>
            <person name="Kuznetsova I."/>
            <person name="Belimov A."/>
            <person name="Safronova V."/>
        </authorList>
    </citation>
    <scope>NUCLEOTIDE SEQUENCE</scope>
    <source>
        <strain evidence="3">676</strain>
    </source>
</reference>